<name>A0A0F9S1D4_9ZZZZ</name>
<accession>A0A0F9S1D4</accession>
<protein>
    <submittedName>
        <fullName evidence="2">Uncharacterized protein</fullName>
    </submittedName>
</protein>
<reference evidence="2" key="1">
    <citation type="journal article" date="2015" name="Nature">
        <title>Complex archaea that bridge the gap between prokaryotes and eukaryotes.</title>
        <authorList>
            <person name="Spang A."/>
            <person name="Saw J.H."/>
            <person name="Jorgensen S.L."/>
            <person name="Zaremba-Niedzwiedzka K."/>
            <person name="Martijn J."/>
            <person name="Lind A.E."/>
            <person name="van Eijk R."/>
            <person name="Schleper C."/>
            <person name="Guy L."/>
            <person name="Ettema T.J."/>
        </authorList>
    </citation>
    <scope>NUCLEOTIDE SEQUENCE</scope>
</reference>
<evidence type="ECO:0000313" key="2">
    <source>
        <dbReference type="EMBL" id="KKN23158.1"/>
    </source>
</evidence>
<sequence>MDNKPNIRPSAQLLYEIAIQLETTIDVLLGEDQSKVEERDLAFIGRYLRHSEEVKSVLRKIAGVL</sequence>
<proteinExistence type="predicted"/>
<organism evidence="2">
    <name type="scientific">marine sediment metagenome</name>
    <dbReference type="NCBI Taxonomy" id="412755"/>
    <lineage>
        <taxon>unclassified sequences</taxon>
        <taxon>metagenomes</taxon>
        <taxon>ecological metagenomes</taxon>
    </lineage>
</organism>
<evidence type="ECO:0000313" key="1">
    <source>
        <dbReference type="EMBL" id="KKL91249.1"/>
    </source>
</evidence>
<comment type="caution">
    <text evidence="2">The sequence shown here is derived from an EMBL/GenBank/DDBJ whole genome shotgun (WGS) entry which is preliminary data.</text>
</comment>
<dbReference type="EMBL" id="LAZR01002998">
    <property type="protein sequence ID" value="KKN23158.1"/>
    <property type="molecule type" value="Genomic_DNA"/>
</dbReference>
<dbReference type="AlphaFoldDB" id="A0A0F9S1D4"/>
<gene>
    <name evidence="2" type="ORF">LCGC14_0907700</name>
    <name evidence="1" type="ORF">LCGC14_1896600</name>
</gene>
<dbReference type="EMBL" id="LAZR01019782">
    <property type="protein sequence ID" value="KKL91249.1"/>
    <property type="molecule type" value="Genomic_DNA"/>
</dbReference>